<evidence type="ECO:0000313" key="1">
    <source>
        <dbReference type="EMBL" id="GAL03930.1"/>
    </source>
</evidence>
<sequence length="265" mass="30120">MTKPLFLVDLDDNLFQTQRKMTLKGQTPAETAALDRALKPRSFFSQEQANFVHWLLEHADVIPVTARGTEETARVTIPFSSWKVMTHGAVITMPDDQPDPQWQDQIQTALIPYQQHLHDRQAALTAAFKAANIDAWARINFEYDGQAIYLVAKHTDSSKIDELYAVADQVDRELGTDGFYIHRNDNNIAWLPHCIEKGKATRYLIDKLRADEPHKPIIGLGDSLSDMTFLRQCSWFGMPPHSQLSKPLLDFIDAEHGSTHNDQVE</sequence>
<reference evidence="1 2" key="1">
    <citation type="journal article" date="2014" name="Genome Announc.">
        <title>Draft Genome Sequences of Two Vibrionaceae Species, Vibrio ponticus C121 and Photobacterium aphoticum C119, Isolated as Coral Reef Microbiota.</title>
        <authorList>
            <person name="Al-saari N."/>
            <person name="Meirelles P.M."/>
            <person name="Mino S."/>
            <person name="Suda W."/>
            <person name="Oshima K."/>
            <person name="Hattori M."/>
            <person name="Ohkuma M."/>
            <person name="Thompson F.L."/>
            <person name="Gomez-Gil B."/>
            <person name="Sawabe T."/>
            <person name="Sawabe T."/>
        </authorList>
    </citation>
    <scope>NUCLEOTIDE SEQUENCE [LARGE SCALE GENOMIC DNA]</scope>
    <source>
        <strain evidence="1 2">JCM 19237</strain>
    </source>
</reference>
<dbReference type="SUPFAM" id="SSF56784">
    <property type="entry name" value="HAD-like"/>
    <property type="match status" value="1"/>
</dbReference>
<dbReference type="InterPro" id="IPR024197">
    <property type="entry name" value="TPP-like"/>
</dbReference>
<dbReference type="Gene3D" id="3.40.50.1000">
    <property type="entry name" value="HAD superfamily/HAD-like"/>
    <property type="match status" value="1"/>
</dbReference>
<accession>A0A090QLB5</accession>
<gene>
    <name evidence="1" type="ORF">JCM19237_2081</name>
</gene>
<organism evidence="1 2">
    <name type="scientific">Photobacterium aphoticum</name>
    <dbReference type="NCBI Taxonomy" id="754436"/>
    <lineage>
        <taxon>Bacteria</taxon>
        <taxon>Pseudomonadati</taxon>
        <taxon>Pseudomonadota</taxon>
        <taxon>Gammaproteobacteria</taxon>
        <taxon>Vibrionales</taxon>
        <taxon>Vibrionaceae</taxon>
        <taxon>Photobacterium</taxon>
    </lineage>
</organism>
<dbReference type="Gene3D" id="3.90.1070.10">
    <property type="match status" value="1"/>
</dbReference>
<protein>
    <recommendedName>
        <fullName evidence="3">Sucrose phosphatase-like domain-containing protein</fullName>
    </recommendedName>
</protein>
<dbReference type="STRING" id="754436.JCM19237_2081"/>
<dbReference type="Proteomes" id="UP000029227">
    <property type="component" value="Unassembled WGS sequence"/>
</dbReference>
<dbReference type="InterPro" id="IPR036412">
    <property type="entry name" value="HAD-like_sf"/>
</dbReference>
<dbReference type="EMBL" id="BBMN01000003">
    <property type="protein sequence ID" value="GAL03930.1"/>
    <property type="molecule type" value="Genomic_DNA"/>
</dbReference>
<name>A0A090QLB5_9GAMM</name>
<evidence type="ECO:0000313" key="2">
    <source>
        <dbReference type="Proteomes" id="UP000029227"/>
    </source>
</evidence>
<comment type="caution">
    <text evidence="1">The sequence shown here is derived from an EMBL/GenBank/DDBJ whole genome shotgun (WGS) entry which is preliminary data.</text>
</comment>
<dbReference type="eggNOG" id="COG0561">
    <property type="taxonomic scope" value="Bacteria"/>
</dbReference>
<proteinExistence type="predicted"/>
<dbReference type="InterPro" id="IPR023214">
    <property type="entry name" value="HAD_sf"/>
</dbReference>
<dbReference type="AlphaFoldDB" id="A0A090QLB5"/>
<evidence type="ECO:0008006" key="3">
    <source>
        <dbReference type="Google" id="ProtNLM"/>
    </source>
</evidence>
<dbReference type="PIRSF" id="PIRSF030802">
    <property type="entry name" value="UCP030802"/>
    <property type="match status" value="1"/>
</dbReference>